<dbReference type="SUPFAM" id="SSF56784">
    <property type="entry name" value="HAD-like"/>
    <property type="match status" value="1"/>
</dbReference>
<dbReference type="PANTHER" id="PTHR18901:SF38">
    <property type="entry name" value="PSEUDOURIDINE-5'-PHOSPHATASE"/>
    <property type="match status" value="1"/>
</dbReference>
<dbReference type="NCBIfam" id="TIGR01509">
    <property type="entry name" value="HAD-SF-IA-v3"/>
    <property type="match status" value="1"/>
</dbReference>
<reference evidence="1" key="3">
    <citation type="submission" date="2020-02" db="EMBL/GenBank/DDBJ databases">
        <authorList>
            <person name="Sarangi A.N."/>
            <person name="Ghosh S."/>
            <person name="Mukherjee M."/>
            <person name="Tripathy S."/>
        </authorList>
    </citation>
    <scope>NUCLEOTIDE SEQUENCE</scope>
    <source>
        <strain evidence="1">BDU141951</strain>
    </source>
</reference>
<proteinExistence type="predicted"/>
<dbReference type="InterPro" id="IPR036412">
    <property type="entry name" value="HAD-like_sf"/>
</dbReference>
<reference evidence="1" key="1">
    <citation type="submission" date="2014-11" db="EMBL/GenBank/DDBJ databases">
        <authorList>
            <person name="Malar M.C."/>
            <person name="Sen D."/>
            <person name="Tripathy S."/>
        </authorList>
    </citation>
    <scope>NUCLEOTIDE SEQUENCE</scope>
    <source>
        <strain evidence="1">BDU141951</strain>
    </source>
</reference>
<organism evidence="1">
    <name type="scientific">Lyngbya confervoides BDU141951</name>
    <dbReference type="NCBI Taxonomy" id="1574623"/>
    <lineage>
        <taxon>Bacteria</taxon>
        <taxon>Bacillati</taxon>
        <taxon>Cyanobacteriota</taxon>
        <taxon>Cyanophyceae</taxon>
        <taxon>Oscillatoriophycideae</taxon>
        <taxon>Oscillatoriales</taxon>
        <taxon>Microcoleaceae</taxon>
        <taxon>Lyngbya</taxon>
    </lineage>
</organism>
<accession>A0A8T6QRW6</accession>
<sequence length="218" mass="23535">MVAPQALIFDMDGLMLNSEPLYQQAWQAAAQELGFTLETELYLSLVGRSSAEADRLFVEMYGDQFPVEVFNERWEAQWRSLVQQQGIQLQPGLLPLLDWVEQQGLPKAVGTSSLAAEAELCLGMAGIRDRFTTVVTADQVTAGKPAPDIFLAAATLLGASPADCLVLEDSNAGVQAAQAAGMSVVMVPDLQVPTATSQEIAQQIFASLHEVLTWLRGL</sequence>
<dbReference type="EMBL" id="JTHE02000003">
    <property type="protein sequence ID" value="NEV67945.1"/>
    <property type="molecule type" value="Genomic_DNA"/>
</dbReference>
<dbReference type="PANTHER" id="PTHR18901">
    <property type="entry name" value="2-DEOXYGLUCOSE-6-PHOSPHATE PHOSPHATASE 2"/>
    <property type="match status" value="1"/>
</dbReference>
<dbReference type="SFLD" id="SFLDS00003">
    <property type="entry name" value="Haloacid_Dehalogenase"/>
    <property type="match status" value="1"/>
</dbReference>
<evidence type="ECO:0000313" key="1">
    <source>
        <dbReference type="EMBL" id="NEV67945.1"/>
    </source>
</evidence>
<dbReference type="AlphaFoldDB" id="A0A8T6QRW6"/>
<dbReference type="Gene3D" id="3.40.50.1000">
    <property type="entry name" value="HAD superfamily/HAD-like"/>
    <property type="match status" value="1"/>
</dbReference>
<comment type="caution">
    <text evidence="1">The sequence shown here is derived from an EMBL/GenBank/DDBJ whole genome shotgun (WGS) entry which is preliminary data.</text>
</comment>
<dbReference type="SFLD" id="SFLDG01129">
    <property type="entry name" value="C1.5:_HAD__Beta-PGM__Phosphata"/>
    <property type="match status" value="1"/>
</dbReference>
<reference evidence="1" key="2">
    <citation type="journal article" date="2015" name="Genome Announc.">
        <title>Draft Genome Sequence of Filamentous Marine Cyanobacterium Lyngbya confervoides Strain BDU141951.</title>
        <authorList>
            <person name="Chandrababunaidu M.M."/>
            <person name="Sen D."/>
            <person name="Tripathy S."/>
        </authorList>
    </citation>
    <scope>NUCLEOTIDE SEQUENCE</scope>
    <source>
        <strain evidence="1">BDU141951</strain>
    </source>
</reference>
<dbReference type="SFLD" id="SFLDG01135">
    <property type="entry name" value="C1.5.6:_HAD__Beta-PGM__Phospha"/>
    <property type="match status" value="1"/>
</dbReference>
<dbReference type="InterPro" id="IPR006439">
    <property type="entry name" value="HAD-SF_hydro_IA"/>
</dbReference>
<dbReference type="InterPro" id="IPR023214">
    <property type="entry name" value="HAD_sf"/>
</dbReference>
<dbReference type="InterPro" id="IPR041492">
    <property type="entry name" value="HAD_2"/>
</dbReference>
<dbReference type="Pfam" id="PF13419">
    <property type="entry name" value="HAD_2"/>
    <property type="match status" value="1"/>
</dbReference>
<dbReference type="Gene3D" id="1.10.150.240">
    <property type="entry name" value="Putative phosphatase, domain 2"/>
    <property type="match status" value="1"/>
</dbReference>
<dbReference type="PRINTS" id="PR00413">
    <property type="entry name" value="HADHALOGNASE"/>
</dbReference>
<name>A0A8T6QRW6_9CYAN</name>
<dbReference type="InterPro" id="IPR023198">
    <property type="entry name" value="PGP-like_dom2"/>
</dbReference>
<protein>
    <submittedName>
        <fullName evidence="1">HAD family phosphatase</fullName>
    </submittedName>
</protein>
<gene>
    <name evidence="1" type="ORF">QQ91_012560</name>
</gene>